<dbReference type="RefSeq" id="WP_201376625.1">
    <property type="nucleotide sequence ID" value="NZ_BNJG01000005.1"/>
</dbReference>
<keyword evidence="1" id="KW-0812">Transmembrane</keyword>
<evidence type="ECO:0000256" key="1">
    <source>
        <dbReference type="SAM" id="Phobius"/>
    </source>
</evidence>
<evidence type="ECO:0000313" key="2">
    <source>
        <dbReference type="EMBL" id="GHO60527.1"/>
    </source>
</evidence>
<name>A0ABQ3V6X5_9CHLR</name>
<keyword evidence="1" id="KW-1133">Transmembrane helix</keyword>
<sequence length="84" mass="9166">MSIFALDDNLTGLYRLHPSFRNTLLFSLLSAGIIAGFVVLLIYDLHVGLYLELRYGLSDGPSLGLSGGTRQPHLFISSFVAYGC</sequence>
<reference evidence="2 3" key="1">
    <citation type="journal article" date="2021" name="Int. J. Syst. Evol. Microbiol.">
        <title>Reticulibacter mediterranei gen. nov., sp. nov., within the new family Reticulibacteraceae fam. nov., and Ktedonospora formicarum gen. nov., sp. nov., Ktedonobacter robiniae sp. nov., Dictyobacter formicarum sp. nov. and Dictyobacter arantiisoli sp. nov., belonging to the class Ktedonobacteria.</title>
        <authorList>
            <person name="Yabe S."/>
            <person name="Zheng Y."/>
            <person name="Wang C.M."/>
            <person name="Sakai Y."/>
            <person name="Abe K."/>
            <person name="Yokota A."/>
            <person name="Donadio S."/>
            <person name="Cavaletti L."/>
            <person name="Monciardini P."/>
        </authorList>
    </citation>
    <scope>NUCLEOTIDE SEQUENCE [LARGE SCALE GENOMIC DNA]</scope>
    <source>
        <strain evidence="2 3">SOSP1-30</strain>
    </source>
</reference>
<dbReference type="EMBL" id="BNJG01000005">
    <property type="protein sequence ID" value="GHO60527.1"/>
    <property type="molecule type" value="Genomic_DNA"/>
</dbReference>
<gene>
    <name evidence="2" type="ORF">KSB_90020</name>
</gene>
<feature type="transmembrane region" description="Helical" evidence="1">
    <location>
        <begin position="24"/>
        <end position="45"/>
    </location>
</feature>
<keyword evidence="1" id="KW-0472">Membrane</keyword>
<keyword evidence="3" id="KW-1185">Reference proteome</keyword>
<protein>
    <submittedName>
        <fullName evidence="2">Uncharacterized protein</fullName>
    </submittedName>
</protein>
<accession>A0ABQ3V6X5</accession>
<comment type="caution">
    <text evidence="2">The sequence shown here is derived from an EMBL/GenBank/DDBJ whole genome shotgun (WGS) entry which is preliminary data.</text>
</comment>
<evidence type="ECO:0000313" key="3">
    <source>
        <dbReference type="Proteomes" id="UP000654345"/>
    </source>
</evidence>
<dbReference type="Proteomes" id="UP000654345">
    <property type="component" value="Unassembled WGS sequence"/>
</dbReference>
<proteinExistence type="predicted"/>
<organism evidence="2 3">
    <name type="scientific">Ktedonobacter robiniae</name>
    <dbReference type="NCBI Taxonomy" id="2778365"/>
    <lineage>
        <taxon>Bacteria</taxon>
        <taxon>Bacillati</taxon>
        <taxon>Chloroflexota</taxon>
        <taxon>Ktedonobacteria</taxon>
        <taxon>Ktedonobacterales</taxon>
        <taxon>Ktedonobacteraceae</taxon>
        <taxon>Ktedonobacter</taxon>
    </lineage>
</organism>